<proteinExistence type="predicted"/>
<accession>A2BKE2</accession>
<dbReference type="RefSeq" id="WP_011821771.1">
    <property type="nucleotide sequence ID" value="NC_008818.1"/>
</dbReference>
<evidence type="ECO:0000313" key="1">
    <source>
        <dbReference type="EMBL" id="ABM80453.1"/>
    </source>
</evidence>
<dbReference type="KEGG" id="hbu:Hbut_0593"/>
<dbReference type="Proteomes" id="UP000002593">
    <property type="component" value="Chromosome"/>
</dbReference>
<dbReference type="GeneID" id="4782723"/>
<organism evidence="1 2">
    <name type="scientific">Hyperthermus butylicus (strain DSM 5456 / JCM 9403 / PLM1-5)</name>
    <dbReference type="NCBI Taxonomy" id="415426"/>
    <lineage>
        <taxon>Archaea</taxon>
        <taxon>Thermoproteota</taxon>
        <taxon>Thermoprotei</taxon>
        <taxon>Desulfurococcales</taxon>
        <taxon>Pyrodictiaceae</taxon>
        <taxon>Hyperthermus</taxon>
    </lineage>
</organism>
<dbReference type="HOGENOM" id="CLU_1965523_0_0_2"/>
<dbReference type="AlphaFoldDB" id="A2BKE2"/>
<keyword evidence="2" id="KW-1185">Reference proteome</keyword>
<reference evidence="1 2" key="1">
    <citation type="journal article" date="2007" name="Archaea">
        <title>The genome of Hyperthermus butylicus: a sulfur-reducing, peptide fermenting, neutrophilic Crenarchaeote growing up to 108 degrees C.</title>
        <authorList>
            <person name="Brugger K."/>
            <person name="Chen L."/>
            <person name="Stark M."/>
            <person name="Zibat A."/>
            <person name="Redder P."/>
            <person name="Ruepp A."/>
            <person name="Awayez M."/>
            <person name="She Q."/>
            <person name="Garrett R.A."/>
            <person name="Klenk H.P."/>
        </authorList>
    </citation>
    <scope>NUCLEOTIDE SEQUENCE [LARGE SCALE GENOMIC DNA]</scope>
    <source>
        <strain evidence="2">DSM 5456 / JCM 9403 / PLM1-5</strain>
    </source>
</reference>
<dbReference type="OrthoDB" id="14466at2157"/>
<evidence type="ECO:0000313" key="2">
    <source>
        <dbReference type="Proteomes" id="UP000002593"/>
    </source>
</evidence>
<dbReference type="EnsemblBacteria" id="ABM80453">
    <property type="protein sequence ID" value="ABM80453"/>
    <property type="gene ID" value="Hbut_0593"/>
</dbReference>
<protein>
    <submittedName>
        <fullName evidence="1">Uncharacterized protein</fullName>
    </submittedName>
</protein>
<sequence length="127" mass="14461">MAEERITGRGGYGAVNPSELLEALRLGFDDMEAYAYMAGGDVVLRVEYELLVLRVPRHLLYWDLTAYLRRLGSEVAQCGHTIYFTYNAYGLRIVYQARIIHIHRGNAYLAVAPRHVGKMPRCGQELE</sequence>
<name>A2BKE2_HYPBU</name>
<gene>
    <name evidence="1" type="ordered locus">Hbut_0593</name>
</gene>
<dbReference type="EMBL" id="CP000493">
    <property type="protein sequence ID" value="ABM80453.1"/>
    <property type="molecule type" value="Genomic_DNA"/>
</dbReference>